<organism evidence="6">
    <name type="scientific">Heliconius charithonia</name>
    <name type="common">Zebra longwing butterfly</name>
    <dbReference type="NCBI Taxonomy" id="33434"/>
    <lineage>
        <taxon>Eukaryota</taxon>
        <taxon>Metazoa</taxon>
        <taxon>Ecdysozoa</taxon>
        <taxon>Arthropoda</taxon>
        <taxon>Hexapoda</taxon>
        <taxon>Insecta</taxon>
        <taxon>Pterygota</taxon>
        <taxon>Neoptera</taxon>
        <taxon>Endopterygota</taxon>
        <taxon>Lepidoptera</taxon>
        <taxon>Glossata</taxon>
        <taxon>Ditrysia</taxon>
        <taxon>Papilionoidea</taxon>
        <taxon>Nymphalidae</taxon>
        <taxon>Heliconiinae</taxon>
        <taxon>Heliconiini</taxon>
        <taxon>Heliconius</taxon>
    </lineage>
</organism>
<evidence type="ECO:0000256" key="3">
    <source>
        <dbReference type="ARBA" id="ARBA00022525"/>
    </source>
</evidence>
<feature type="compositionally biased region" description="Polar residues" evidence="4">
    <location>
        <begin position="201"/>
        <end position="217"/>
    </location>
</feature>
<feature type="compositionally biased region" description="Basic and acidic residues" evidence="4">
    <location>
        <begin position="122"/>
        <end position="137"/>
    </location>
</feature>
<dbReference type="InterPro" id="IPR052295">
    <property type="entry name" value="Odorant-binding_protein"/>
</dbReference>
<sequence length="332" mass="39609">MRRWKYCVLIFFLSSTRSHALSCRSEHSSKGNELKKVYNNCLKQIEGNSSDNRRHSEEWSERHEQRNQWQRDERNENENNEDRNRNRDHNRNEDDRNQWDRQNKYNEQGVNEYNRMNGNNRMDSRQEKTGNRNDKRGSVNGVDMNSRGRSDMNNYGRNDRLNGQDDFLESEEYDSDTSRRNYPSQYQSQASRSYKRERGMEQNSGQRSQYNPHSQQTNRRGDDYNNDRNSSDNSSQEVDKACALHCFLENLHMTGDTGMPDRYLVTHSLIKDEKNEDLRDFLQESIEECFQILDNENTEDKCEFSKNLLTCLSEKGRANCDDWTGKTRFLFE</sequence>
<feature type="compositionally biased region" description="Polar residues" evidence="4">
    <location>
        <begin position="180"/>
        <end position="192"/>
    </location>
</feature>
<comment type="subcellular location">
    <subcellularLocation>
        <location evidence="1">Secreted</location>
    </subcellularLocation>
</comment>
<feature type="compositionally biased region" description="Basic and acidic residues" evidence="4">
    <location>
        <begin position="219"/>
        <end position="230"/>
    </location>
</feature>
<dbReference type="PANTHER" id="PTHR21066">
    <property type="entry name" value="ODORANT-BINDING PROTEIN 59A-RELATED"/>
    <property type="match status" value="1"/>
</dbReference>
<dbReference type="Pfam" id="PF01395">
    <property type="entry name" value="PBP_GOBP"/>
    <property type="match status" value="1"/>
</dbReference>
<feature type="signal peptide" evidence="5">
    <location>
        <begin position="1"/>
        <end position="20"/>
    </location>
</feature>
<dbReference type="EMBL" id="OQ064288">
    <property type="protein sequence ID" value="WHU27561.1"/>
    <property type="molecule type" value="mRNA"/>
</dbReference>
<feature type="compositionally biased region" description="Polar residues" evidence="4">
    <location>
        <begin position="105"/>
        <end position="121"/>
    </location>
</feature>
<feature type="compositionally biased region" description="Acidic residues" evidence="4">
    <location>
        <begin position="166"/>
        <end position="175"/>
    </location>
</feature>
<dbReference type="GO" id="GO:0005549">
    <property type="term" value="F:odorant binding"/>
    <property type="evidence" value="ECO:0007669"/>
    <property type="project" value="InterPro"/>
</dbReference>
<reference evidence="6" key="1">
    <citation type="submission" date="2022-12" db="EMBL/GenBank/DDBJ databases">
        <authorList>
            <person name="Briscoe A.D."/>
        </authorList>
    </citation>
    <scope>NUCLEOTIDE SEQUENCE</scope>
</reference>
<dbReference type="Gene3D" id="1.10.238.20">
    <property type="entry name" value="Pheromone/general odorant binding protein domain"/>
    <property type="match status" value="1"/>
</dbReference>
<dbReference type="InterPro" id="IPR036728">
    <property type="entry name" value="PBP_GOBP_sf"/>
</dbReference>
<evidence type="ECO:0000256" key="1">
    <source>
        <dbReference type="ARBA" id="ARBA00004613"/>
    </source>
</evidence>
<gene>
    <name evidence="6" type="primary">OBP45</name>
</gene>
<evidence type="ECO:0000256" key="2">
    <source>
        <dbReference type="ARBA" id="ARBA00008098"/>
    </source>
</evidence>
<dbReference type="GO" id="GO:0005576">
    <property type="term" value="C:extracellular region"/>
    <property type="evidence" value="ECO:0007669"/>
    <property type="project" value="UniProtKB-SubCell"/>
</dbReference>
<reference evidence="6" key="2">
    <citation type="journal article" date="2023" name="Proc. Natl. Acad. Sci. U.S.A.">
        <title>Sex-linked gene traffic underlies the acquisition of sexually dimorphic UV color vision in Heliconius butterflies.</title>
        <authorList>
            <person name="Chakraborty M."/>
            <person name="Lara A.G."/>
            <person name="Dang A."/>
            <person name="McCulloch K.J."/>
            <person name="Rainbow D."/>
            <person name="Carter D."/>
            <person name="Ngo L.T."/>
            <person name="Solares E."/>
            <person name="Said I."/>
            <person name="Corbett-Detig R.B."/>
            <person name="Gilbert L.E."/>
            <person name="Emerson J.J."/>
            <person name="Briscoe A.D."/>
        </authorList>
    </citation>
    <scope>NUCLEOTIDE SEQUENCE</scope>
</reference>
<accession>A0AA49EZY3</accession>
<feature type="chain" id="PRO_5041439706" evidence="5">
    <location>
        <begin position="21"/>
        <end position="332"/>
    </location>
</feature>
<dbReference type="SUPFAM" id="SSF47565">
    <property type="entry name" value="Insect pheromone/odorant-binding proteins"/>
    <property type="match status" value="1"/>
</dbReference>
<dbReference type="CDD" id="cd23992">
    <property type="entry name" value="PBP_GOBP"/>
    <property type="match status" value="1"/>
</dbReference>
<proteinExistence type="evidence at transcript level"/>
<feature type="region of interest" description="Disordered" evidence="4">
    <location>
        <begin position="46"/>
        <end position="235"/>
    </location>
</feature>
<comment type="similarity">
    <text evidence="2">Belongs to the PBP/GOBP family.</text>
</comment>
<feature type="compositionally biased region" description="Basic and acidic residues" evidence="4">
    <location>
        <begin position="51"/>
        <end position="104"/>
    </location>
</feature>
<protein>
    <submittedName>
        <fullName evidence="6">Odorant binding protein 45</fullName>
    </submittedName>
</protein>
<keyword evidence="5" id="KW-0732">Signal</keyword>
<evidence type="ECO:0000256" key="5">
    <source>
        <dbReference type="SAM" id="SignalP"/>
    </source>
</evidence>
<evidence type="ECO:0000256" key="4">
    <source>
        <dbReference type="SAM" id="MobiDB-lite"/>
    </source>
</evidence>
<dbReference type="InterPro" id="IPR006170">
    <property type="entry name" value="PBP/GOBP"/>
</dbReference>
<dbReference type="PANTHER" id="PTHR21066:SF9">
    <property type="entry name" value="ODORANT-BINDING PROTEIN 59A"/>
    <property type="match status" value="1"/>
</dbReference>
<dbReference type="AlphaFoldDB" id="A0AA49EZY3"/>
<name>A0AA49EZY3_HELCH</name>
<evidence type="ECO:0000313" key="6">
    <source>
        <dbReference type="EMBL" id="WHU27561.1"/>
    </source>
</evidence>
<keyword evidence="3" id="KW-0964">Secreted</keyword>